<gene>
    <name evidence="15" type="ORF">ACFPP9_21585</name>
</gene>
<keyword evidence="5 12" id="KW-0732">Signal</keyword>
<keyword evidence="9 10" id="KW-0998">Cell outer membrane</keyword>
<keyword evidence="16" id="KW-1185">Reference proteome</keyword>
<evidence type="ECO:0000256" key="1">
    <source>
        <dbReference type="ARBA" id="ARBA00004571"/>
    </source>
</evidence>
<dbReference type="PANTHER" id="PTHR30069:SF53">
    <property type="entry name" value="COLICIN I RECEPTOR-RELATED"/>
    <property type="match status" value="1"/>
</dbReference>
<dbReference type="InterPro" id="IPR036942">
    <property type="entry name" value="Beta-barrel_TonB_sf"/>
</dbReference>
<evidence type="ECO:0000259" key="14">
    <source>
        <dbReference type="Pfam" id="PF07715"/>
    </source>
</evidence>
<feature type="domain" description="TonB-dependent receptor plug" evidence="14">
    <location>
        <begin position="48"/>
        <end position="155"/>
    </location>
</feature>
<evidence type="ECO:0000256" key="6">
    <source>
        <dbReference type="ARBA" id="ARBA00023065"/>
    </source>
</evidence>
<dbReference type="RefSeq" id="WP_266343456.1">
    <property type="nucleotide sequence ID" value="NZ_JAPKNH010000003.1"/>
</dbReference>
<keyword evidence="6" id="KW-0406">Ion transport</keyword>
<comment type="subcellular location">
    <subcellularLocation>
        <location evidence="1 10">Cell outer membrane</location>
        <topology evidence="1 10">Multi-pass membrane protein</topology>
    </subcellularLocation>
</comment>
<name>A0ABW0Q369_9HYPH</name>
<dbReference type="InterPro" id="IPR037066">
    <property type="entry name" value="Plug_dom_sf"/>
</dbReference>
<keyword evidence="2 10" id="KW-0813">Transport</keyword>
<evidence type="ECO:0000313" key="15">
    <source>
        <dbReference type="EMBL" id="MFC5518382.1"/>
    </source>
</evidence>
<feature type="domain" description="TonB-dependent receptor-like beta-barrel" evidence="13">
    <location>
        <begin position="219"/>
        <end position="596"/>
    </location>
</feature>
<evidence type="ECO:0000256" key="9">
    <source>
        <dbReference type="ARBA" id="ARBA00023237"/>
    </source>
</evidence>
<dbReference type="SUPFAM" id="SSF56935">
    <property type="entry name" value="Porins"/>
    <property type="match status" value="1"/>
</dbReference>
<feature type="signal peptide" evidence="12">
    <location>
        <begin position="1"/>
        <end position="30"/>
    </location>
</feature>
<dbReference type="Gene3D" id="2.40.170.20">
    <property type="entry name" value="TonB-dependent receptor, beta-barrel domain"/>
    <property type="match status" value="1"/>
</dbReference>
<dbReference type="Pfam" id="PF07715">
    <property type="entry name" value="Plug"/>
    <property type="match status" value="1"/>
</dbReference>
<dbReference type="EMBL" id="JBHSML010000013">
    <property type="protein sequence ID" value="MFC5518382.1"/>
    <property type="molecule type" value="Genomic_DNA"/>
</dbReference>
<evidence type="ECO:0000256" key="4">
    <source>
        <dbReference type="ARBA" id="ARBA00022692"/>
    </source>
</evidence>
<protein>
    <submittedName>
        <fullName evidence="15">TonB-dependent receptor plug domain-containing protein</fullName>
    </submittedName>
</protein>
<comment type="caution">
    <text evidence="15">The sequence shown here is derived from an EMBL/GenBank/DDBJ whole genome shotgun (WGS) entry which is preliminary data.</text>
</comment>
<dbReference type="PANTHER" id="PTHR30069">
    <property type="entry name" value="TONB-DEPENDENT OUTER MEMBRANE RECEPTOR"/>
    <property type="match status" value="1"/>
</dbReference>
<evidence type="ECO:0000256" key="7">
    <source>
        <dbReference type="ARBA" id="ARBA00023077"/>
    </source>
</evidence>
<keyword evidence="4 10" id="KW-0812">Transmembrane</keyword>
<dbReference type="Proteomes" id="UP001596150">
    <property type="component" value="Unassembled WGS sequence"/>
</dbReference>
<keyword evidence="15" id="KW-0675">Receptor</keyword>
<evidence type="ECO:0000256" key="10">
    <source>
        <dbReference type="PROSITE-ProRule" id="PRU01360"/>
    </source>
</evidence>
<dbReference type="PROSITE" id="PS52016">
    <property type="entry name" value="TONB_DEPENDENT_REC_3"/>
    <property type="match status" value="1"/>
</dbReference>
<dbReference type="InterPro" id="IPR012910">
    <property type="entry name" value="Plug_dom"/>
</dbReference>
<accession>A0ABW0Q369</accession>
<evidence type="ECO:0000256" key="5">
    <source>
        <dbReference type="ARBA" id="ARBA00022729"/>
    </source>
</evidence>
<evidence type="ECO:0000313" key="16">
    <source>
        <dbReference type="Proteomes" id="UP001596150"/>
    </source>
</evidence>
<dbReference type="CDD" id="cd01347">
    <property type="entry name" value="ligand_gated_channel"/>
    <property type="match status" value="1"/>
</dbReference>
<dbReference type="Gene3D" id="2.170.130.10">
    <property type="entry name" value="TonB-dependent receptor, plug domain"/>
    <property type="match status" value="1"/>
</dbReference>
<dbReference type="Pfam" id="PF00593">
    <property type="entry name" value="TonB_dep_Rec_b-barrel"/>
    <property type="match status" value="1"/>
</dbReference>
<sequence>MCFFERRRGRAALSLFASLPLLLAVNAAHADELEEIVVTAYRGPTDISKSGSAITVIDGDQLDHAGAATLVDLFRKVPGVTVTQTGGPGGTTEVGIRGADAGQTVVMIDGVRVNDPATTRGIFDFSVFSPTDIERIEILRGPQSALYGSDAMGGVINIITKKRTGKMTARLSAEGGNYGTAATNGAVGGSVGPVSLSVSGTAFTTDGFSRVGNRDYGEADGTQKLAGTARASYNSGEGQGVDFGVTAYHQDSEVDSGSKAANDLPGYDRKRDVVSGFGRFNFDGFDGRLNNQFNFFAADTSSAYVEPKRRTNSDGTNFGAEYQGTLDLQAAGTLIWGARAEQEAAVQHTLKTASDVTNFDEDRTLLALFAMQQFTLFDRLNLSVGGRYDEEVDGEGFLTGRATAAYNFDTGTKLRGSFGNAAKRPTMFQLYEATYGNPDLADEESYGGDIGIDQDLWDGRLTFSASGFWNRYTNLIQFADSSYYNISSAEMSGLELSADAVLIPSILKATGSYTYLKAINLETDRQLARRPENSGSIGLTFTGIEDFEIGVSATFVGDRFNSDSTSIVMASYTKLDLNASYGLNPNTSLYARVENLTDVTYQDADGYNNAGLSAYAGLTWKH</sequence>
<keyword evidence="3 10" id="KW-1134">Transmembrane beta strand</keyword>
<evidence type="ECO:0000259" key="13">
    <source>
        <dbReference type="Pfam" id="PF00593"/>
    </source>
</evidence>
<feature type="chain" id="PRO_5047500836" evidence="12">
    <location>
        <begin position="31"/>
        <end position="622"/>
    </location>
</feature>
<reference evidence="16" key="1">
    <citation type="journal article" date="2019" name="Int. J. Syst. Evol. Microbiol.">
        <title>The Global Catalogue of Microorganisms (GCM) 10K type strain sequencing project: providing services to taxonomists for standard genome sequencing and annotation.</title>
        <authorList>
            <consortium name="The Broad Institute Genomics Platform"/>
            <consortium name="The Broad Institute Genome Sequencing Center for Infectious Disease"/>
            <person name="Wu L."/>
            <person name="Ma J."/>
        </authorList>
    </citation>
    <scope>NUCLEOTIDE SEQUENCE [LARGE SCALE GENOMIC DNA]</scope>
    <source>
        <strain evidence="16">KACC 12633</strain>
    </source>
</reference>
<keyword evidence="8 10" id="KW-0472">Membrane</keyword>
<comment type="similarity">
    <text evidence="10 11">Belongs to the TonB-dependent receptor family.</text>
</comment>
<dbReference type="InterPro" id="IPR000531">
    <property type="entry name" value="Beta-barrel_TonB"/>
</dbReference>
<evidence type="ECO:0000256" key="8">
    <source>
        <dbReference type="ARBA" id="ARBA00023136"/>
    </source>
</evidence>
<evidence type="ECO:0000256" key="3">
    <source>
        <dbReference type="ARBA" id="ARBA00022452"/>
    </source>
</evidence>
<evidence type="ECO:0000256" key="11">
    <source>
        <dbReference type="RuleBase" id="RU003357"/>
    </source>
</evidence>
<evidence type="ECO:0000256" key="12">
    <source>
        <dbReference type="SAM" id="SignalP"/>
    </source>
</evidence>
<organism evidence="15 16">
    <name type="scientific">Kaistia terrae</name>
    <dbReference type="NCBI Taxonomy" id="537017"/>
    <lineage>
        <taxon>Bacteria</taxon>
        <taxon>Pseudomonadati</taxon>
        <taxon>Pseudomonadota</taxon>
        <taxon>Alphaproteobacteria</taxon>
        <taxon>Hyphomicrobiales</taxon>
        <taxon>Kaistiaceae</taxon>
        <taxon>Kaistia</taxon>
    </lineage>
</organism>
<keyword evidence="7 11" id="KW-0798">TonB box</keyword>
<dbReference type="InterPro" id="IPR039426">
    <property type="entry name" value="TonB-dep_rcpt-like"/>
</dbReference>
<proteinExistence type="inferred from homology"/>
<evidence type="ECO:0000256" key="2">
    <source>
        <dbReference type="ARBA" id="ARBA00022448"/>
    </source>
</evidence>